<sequence>MDQILEFLAAHMSYLWRDARFRITDSDVTTSNGGNSTVVIESKILRIRLETDRRQLFLDFQPVRTNRPRDWYSVEIVRRYFFGEPDVPSMVDASIAEFIGDNLDDIESRFSPEQWESTRESLKELERKRSKKMWG</sequence>
<dbReference type="EMBL" id="JACGWV010000001">
    <property type="protein sequence ID" value="MBA8806947.1"/>
    <property type="molecule type" value="Genomic_DNA"/>
</dbReference>
<accession>A0A7W3J644</accession>
<evidence type="ECO:0000313" key="2">
    <source>
        <dbReference type="Proteomes" id="UP000540568"/>
    </source>
</evidence>
<proteinExistence type="predicted"/>
<dbReference type="RefSeq" id="WP_182614599.1">
    <property type="nucleotide sequence ID" value="NZ_BAAATF010000002.1"/>
</dbReference>
<dbReference type="AlphaFoldDB" id="A0A7W3J644"/>
<reference evidence="1 2" key="1">
    <citation type="submission" date="2020-07" db="EMBL/GenBank/DDBJ databases">
        <title>Sequencing the genomes of 1000 actinobacteria strains.</title>
        <authorList>
            <person name="Klenk H.-P."/>
        </authorList>
    </citation>
    <scope>NUCLEOTIDE SEQUENCE [LARGE SCALE GENOMIC DNA]</scope>
    <source>
        <strain evidence="1 2">DSM 44121</strain>
    </source>
</reference>
<protein>
    <submittedName>
        <fullName evidence="1">Uncharacterized protein</fullName>
    </submittedName>
</protein>
<dbReference type="Proteomes" id="UP000540568">
    <property type="component" value="Unassembled WGS sequence"/>
</dbReference>
<name>A0A7W3J644_9MICO</name>
<organism evidence="1 2">
    <name type="scientific">Promicromonospora sukumoe</name>
    <dbReference type="NCBI Taxonomy" id="88382"/>
    <lineage>
        <taxon>Bacteria</taxon>
        <taxon>Bacillati</taxon>
        <taxon>Actinomycetota</taxon>
        <taxon>Actinomycetes</taxon>
        <taxon>Micrococcales</taxon>
        <taxon>Promicromonosporaceae</taxon>
        <taxon>Promicromonospora</taxon>
    </lineage>
</organism>
<gene>
    <name evidence="1" type="ORF">FHX71_000889</name>
</gene>
<evidence type="ECO:0000313" key="1">
    <source>
        <dbReference type="EMBL" id="MBA8806947.1"/>
    </source>
</evidence>
<comment type="caution">
    <text evidence="1">The sequence shown here is derived from an EMBL/GenBank/DDBJ whole genome shotgun (WGS) entry which is preliminary data.</text>
</comment>
<keyword evidence="2" id="KW-1185">Reference proteome</keyword>